<gene>
    <name evidence="1" type="ORF">FNV43_RR03923</name>
</gene>
<evidence type="ECO:0000313" key="2">
    <source>
        <dbReference type="Proteomes" id="UP000796880"/>
    </source>
</evidence>
<dbReference type="Proteomes" id="UP000796880">
    <property type="component" value="Unassembled WGS sequence"/>
</dbReference>
<reference evidence="1" key="1">
    <citation type="submission" date="2020-03" db="EMBL/GenBank/DDBJ databases">
        <title>A high-quality chromosome-level genome assembly of a woody plant with both climbing and erect habits, Rhamnella rubrinervis.</title>
        <authorList>
            <person name="Lu Z."/>
            <person name="Yang Y."/>
            <person name="Zhu X."/>
            <person name="Sun Y."/>
        </authorList>
    </citation>
    <scope>NUCLEOTIDE SEQUENCE</scope>
    <source>
        <strain evidence="1">BYM</strain>
        <tissue evidence="1">Leaf</tissue>
    </source>
</reference>
<accession>A0A8K0HK20</accession>
<dbReference type="EMBL" id="VOIH02000002">
    <property type="protein sequence ID" value="KAF3453483.1"/>
    <property type="molecule type" value="Genomic_DNA"/>
</dbReference>
<protein>
    <submittedName>
        <fullName evidence="1">Uncharacterized protein</fullName>
    </submittedName>
</protein>
<proteinExistence type="predicted"/>
<dbReference type="AlphaFoldDB" id="A0A8K0HK20"/>
<evidence type="ECO:0000313" key="1">
    <source>
        <dbReference type="EMBL" id="KAF3453483.1"/>
    </source>
</evidence>
<sequence>MKQTKQEVFKKVQSNLIDKKVILHMEEDHLLPKEILEILFRKSCSFEDVSLCIFYVHSSSFIYAANKDVEFEFFTKKLEEEEAGFDFERLSFMGPISPHYASDMRIDDMVNFASDDKFIELNLDGNIDIHIVHCCRLSGTIFLLKLNTLNSLLPFVWHHLSAQAEHTKFLKLRGFRLDCDED</sequence>
<organism evidence="1 2">
    <name type="scientific">Rhamnella rubrinervis</name>
    <dbReference type="NCBI Taxonomy" id="2594499"/>
    <lineage>
        <taxon>Eukaryota</taxon>
        <taxon>Viridiplantae</taxon>
        <taxon>Streptophyta</taxon>
        <taxon>Embryophyta</taxon>
        <taxon>Tracheophyta</taxon>
        <taxon>Spermatophyta</taxon>
        <taxon>Magnoliopsida</taxon>
        <taxon>eudicotyledons</taxon>
        <taxon>Gunneridae</taxon>
        <taxon>Pentapetalae</taxon>
        <taxon>rosids</taxon>
        <taxon>fabids</taxon>
        <taxon>Rosales</taxon>
        <taxon>Rhamnaceae</taxon>
        <taxon>rhamnoid group</taxon>
        <taxon>Rhamneae</taxon>
        <taxon>Rhamnella</taxon>
    </lineage>
</organism>
<name>A0A8K0HK20_9ROSA</name>
<keyword evidence="2" id="KW-1185">Reference proteome</keyword>
<comment type="caution">
    <text evidence="1">The sequence shown here is derived from an EMBL/GenBank/DDBJ whole genome shotgun (WGS) entry which is preliminary data.</text>
</comment>